<comment type="similarity">
    <text evidence="6">Belongs to the ABC-2 integral membrane protein family.</text>
</comment>
<evidence type="ECO:0000313" key="10">
    <source>
        <dbReference type="Proteomes" id="UP000199385"/>
    </source>
</evidence>
<proteinExistence type="inferred from homology"/>
<dbReference type="InterPro" id="IPR013525">
    <property type="entry name" value="ABC2_TM"/>
</dbReference>
<dbReference type="PATRIC" id="fig|261654.4.peg.2234"/>
<evidence type="ECO:0000256" key="5">
    <source>
        <dbReference type="ARBA" id="ARBA00023251"/>
    </source>
</evidence>
<organism evidence="9 10">
    <name type="scientific">Micromonospora auratinigra</name>
    <dbReference type="NCBI Taxonomy" id="261654"/>
    <lineage>
        <taxon>Bacteria</taxon>
        <taxon>Bacillati</taxon>
        <taxon>Actinomycetota</taxon>
        <taxon>Actinomycetes</taxon>
        <taxon>Micromonosporales</taxon>
        <taxon>Micromonosporaceae</taxon>
        <taxon>Micromonospora</taxon>
    </lineage>
</organism>
<dbReference type="InterPro" id="IPR051784">
    <property type="entry name" value="Nod_factor_ABC_transporter"/>
</dbReference>
<feature type="transmembrane region" description="Helical" evidence="6">
    <location>
        <begin position="197"/>
        <end position="217"/>
    </location>
</feature>
<dbReference type="PROSITE" id="PS51012">
    <property type="entry name" value="ABC_TM2"/>
    <property type="match status" value="1"/>
</dbReference>
<keyword evidence="4 6" id="KW-0472">Membrane</keyword>
<reference evidence="10" key="1">
    <citation type="submission" date="2016-06" db="EMBL/GenBank/DDBJ databases">
        <authorList>
            <person name="Varghese N."/>
            <person name="Submissions Spin"/>
        </authorList>
    </citation>
    <scope>NUCLEOTIDE SEQUENCE [LARGE SCALE GENOMIC DNA]</scope>
    <source>
        <strain evidence="10">DSM 44815</strain>
    </source>
</reference>
<protein>
    <recommendedName>
        <fullName evidence="6">Transport permease protein</fullName>
    </recommendedName>
</protein>
<evidence type="ECO:0000256" key="4">
    <source>
        <dbReference type="ARBA" id="ARBA00023136"/>
    </source>
</evidence>
<evidence type="ECO:0000256" key="3">
    <source>
        <dbReference type="ARBA" id="ARBA00022989"/>
    </source>
</evidence>
<evidence type="ECO:0000256" key="6">
    <source>
        <dbReference type="RuleBase" id="RU361157"/>
    </source>
</evidence>
<keyword evidence="2 6" id="KW-0812">Transmembrane</keyword>
<evidence type="ECO:0000256" key="1">
    <source>
        <dbReference type="ARBA" id="ARBA00004141"/>
    </source>
</evidence>
<dbReference type="AlphaFoldDB" id="A0A1A8ZGE7"/>
<dbReference type="RefSeq" id="WP_091661922.1">
    <property type="nucleotide sequence ID" value="NZ_LT594323.1"/>
</dbReference>
<keyword evidence="10" id="KW-1185">Reference proteome</keyword>
<feature type="transmembrane region" description="Helical" evidence="6">
    <location>
        <begin position="255"/>
        <end position="277"/>
    </location>
</feature>
<evidence type="ECO:0000256" key="7">
    <source>
        <dbReference type="SAM" id="MobiDB-lite"/>
    </source>
</evidence>
<keyword evidence="5" id="KW-0046">Antibiotic resistance</keyword>
<dbReference type="GO" id="GO:0140359">
    <property type="term" value="F:ABC-type transporter activity"/>
    <property type="evidence" value="ECO:0007669"/>
    <property type="project" value="InterPro"/>
</dbReference>
<feature type="compositionally biased region" description="Polar residues" evidence="7">
    <location>
        <begin position="1"/>
        <end position="12"/>
    </location>
</feature>
<sequence>MNPTRTVETAPSTGDGPVGTALLSRDRPARPGPLAASLAFAWRALVRVRRNPQQLFDAVGFPVMTTLVFTYLFGGALAGSTREYLQHLLPGIVVLSVVMISMNTGVALNVDITKGVFDRFRSMSIWQPSVLVGSLLGDLVRYAVAATVTVLVGLALGFRPANGVGGVLVGILLVVIFAFSLAWVWTALGLAAAKPEIVMNVSGLAVFPLLFLSNIFVGPDTMPGWLQAAVGVNPITRAVTAVRHAMDGTLTAGDLTAYAITCAVLILVFGGITGVLYNRRRQA</sequence>
<keyword evidence="6" id="KW-1003">Cell membrane</keyword>
<gene>
    <name evidence="9" type="ORF">GA0070611_2194</name>
</gene>
<dbReference type="GO" id="GO:0043190">
    <property type="term" value="C:ATP-binding cassette (ABC) transporter complex"/>
    <property type="evidence" value="ECO:0007669"/>
    <property type="project" value="InterPro"/>
</dbReference>
<dbReference type="STRING" id="261654.GA0070611_2194"/>
<feature type="transmembrane region" description="Helical" evidence="6">
    <location>
        <begin position="164"/>
        <end position="185"/>
    </location>
</feature>
<dbReference type="Proteomes" id="UP000199385">
    <property type="component" value="Chromosome I"/>
</dbReference>
<dbReference type="Pfam" id="PF01061">
    <property type="entry name" value="ABC2_membrane"/>
    <property type="match status" value="1"/>
</dbReference>
<comment type="subcellular location">
    <subcellularLocation>
        <location evidence="6">Cell membrane</location>
        <topology evidence="6">Multi-pass membrane protein</topology>
    </subcellularLocation>
    <subcellularLocation>
        <location evidence="1">Membrane</location>
        <topology evidence="1">Multi-pass membrane protein</topology>
    </subcellularLocation>
</comment>
<dbReference type="OrthoDB" id="670210at2"/>
<dbReference type="InterPro" id="IPR047817">
    <property type="entry name" value="ABC2_TM_bact-type"/>
</dbReference>
<accession>A0A1A8ZGE7</accession>
<dbReference type="EMBL" id="LT594323">
    <property type="protein sequence ID" value="SBT43090.1"/>
    <property type="molecule type" value="Genomic_DNA"/>
</dbReference>
<feature type="transmembrane region" description="Helical" evidence="6">
    <location>
        <begin position="130"/>
        <end position="158"/>
    </location>
</feature>
<feature type="region of interest" description="Disordered" evidence="7">
    <location>
        <begin position="1"/>
        <end position="20"/>
    </location>
</feature>
<feature type="domain" description="ABC transmembrane type-2" evidence="8">
    <location>
        <begin position="53"/>
        <end position="280"/>
    </location>
</feature>
<dbReference type="PANTHER" id="PTHR43229:SF2">
    <property type="entry name" value="NODULATION PROTEIN J"/>
    <property type="match status" value="1"/>
</dbReference>
<dbReference type="PANTHER" id="PTHR43229">
    <property type="entry name" value="NODULATION PROTEIN J"/>
    <property type="match status" value="1"/>
</dbReference>
<feature type="transmembrane region" description="Helical" evidence="6">
    <location>
        <begin position="55"/>
        <end position="76"/>
    </location>
</feature>
<dbReference type="InterPro" id="IPR000412">
    <property type="entry name" value="ABC_2_transport"/>
</dbReference>
<feature type="transmembrane region" description="Helical" evidence="6">
    <location>
        <begin position="88"/>
        <end position="110"/>
    </location>
</feature>
<evidence type="ECO:0000256" key="2">
    <source>
        <dbReference type="ARBA" id="ARBA00022692"/>
    </source>
</evidence>
<name>A0A1A8ZGE7_9ACTN</name>
<keyword evidence="3 6" id="KW-1133">Transmembrane helix</keyword>
<evidence type="ECO:0000259" key="8">
    <source>
        <dbReference type="PROSITE" id="PS51012"/>
    </source>
</evidence>
<dbReference type="PIRSF" id="PIRSF006648">
    <property type="entry name" value="DrrB"/>
    <property type="match status" value="1"/>
</dbReference>
<dbReference type="GO" id="GO:0046677">
    <property type="term" value="P:response to antibiotic"/>
    <property type="evidence" value="ECO:0007669"/>
    <property type="project" value="UniProtKB-KW"/>
</dbReference>
<evidence type="ECO:0000313" key="9">
    <source>
        <dbReference type="EMBL" id="SBT43090.1"/>
    </source>
</evidence>
<keyword evidence="6" id="KW-0813">Transport</keyword>